<evidence type="ECO:0000256" key="12">
    <source>
        <dbReference type="SAM" id="MobiDB-lite"/>
    </source>
</evidence>
<evidence type="ECO:0000259" key="13">
    <source>
        <dbReference type="PROSITE" id="PS51746"/>
    </source>
</evidence>
<dbReference type="Proteomes" id="UP000287651">
    <property type="component" value="Unassembled WGS sequence"/>
</dbReference>
<feature type="domain" description="PPM-type phosphatase" evidence="13">
    <location>
        <begin position="130"/>
        <end position="242"/>
    </location>
</feature>
<evidence type="ECO:0000256" key="9">
    <source>
        <dbReference type="ARBA" id="ARBA00023211"/>
    </source>
</evidence>
<dbReference type="EMBL" id="AMZH03021311">
    <property type="protein sequence ID" value="RRT38328.1"/>
    <property type="molecule type" value="Genomic_DNA"/>
</dbReference>
<keyword evidence="9" id="KW-0464">Manganese</keyword>
<evidence type="ECO:0000256" key="4">
    <source>
        <dbReference type="ARBA" id="ARBA00013081"/>
    </source>
</evidence>
<dbReference type="Gene3D" id="3.60.40.10">
    <property type="entry name" value="PPM-type phosphatase domain"/>
    <property type="match status" value="1"/>
</dbReference>
<dbReference type="EC" id="3.1.3.16" evidence="4"/>
<comment type="similarity">
    <text evidence="3">Belongs to the PP2C family.</text>
</comment>
<keyword evidence="5" id="KW-0479">Metal-binding</keyword>
<evidence type="ECO:0000256" key="5">
    <source>
        <dbReference type="ARBA" id="ARBA00022723"/>
    </source>
</evidence>
<evidence type="ECO:0000256" key="7">
    <source>
        <dbReference type="ARBA" id="ARBA00022842"/>
    </source>
</evidence>
<protein>
    <recommendedName>
        <fullName evidence="4">protein-serine/threonine phosphatase</fullName>
        <ecNumber evidence="4">3.1.3.16</ecNumber>
    </recommendedName>
</protein>
<evidence type="ECO:0000256" key="10">
    <source>
        <dbReference type="ARBA" id="ARBA00047761"/>
    </source>
</evidence>
<evidence type="ECO:0000256" key="11">
    <source>
        <dbReference type="ARBA" id="ARBA00048336"/>
    </source>
</evidence>
<keyword evidence="7" id="KW-0460">Magnesium</keyword>
<evidence type="ECO:0000256" key="2">
    <source>
        <dbReference type="ARBA" id="ARBA00001946"/>
    </source>
</evidence>
<evidence type="ECO:0000256" key="1">
    <source>
        <dbReference type="ARBA" id="ARBA00001936"/>
    </source>
</evidence>
<keyword evidence="6" id="KW-0378">Hydrolase</keyword>
<feature type="compositionally biased region" description="Basic and acidic residues" evidence="12">
    <location>
        <begin position="32"/>
        <end position="45"/>
    </location>
</feature>
<dbReference type="PROSITE" id="PS51746">
    <property type="entry name" value="PPM_2"/>
    <property type="match status" value="1"/>
</dbReference>
<gene>
    <name evidence="14" type="ORF">B296_00054340</name>
</gene>
<dbReference type="SUPFAM" id="SSF81606">
    <property type="entry name" value="PP2C-like"/>
    <property type="match status" value="1"/>
</dbReference>
<dbReference type="Pfam" id="PF00481">
    <property type="entry name" value="PP2C"/>
    <property type="match status" value="1"/>
</dbReference>
<sequence>MDLCSKSPGLASPAPALSWKRPAELAVVVNKRSKESSDRRARPVEDVVPGGSKPVGTFVEQVSSLPKQENVESEEKSGHPMVKVAANKMPRMRGRPARIAIPKPSADAAFAVADEEEDGVERELEVEGGDYCVISRKGHRHMMEDGYGVISNIHAAGFTHLQAFFGVFDGHGGRAAVDFVSEKLGKNIVVALDEPEKEENKAEMAIKAGYLTTDRDFLTQVCGPQTALKHSNLPQMDSLPLF</sequence>
<dbReference type="GO" id="GO:0046872">
    <property type="term" value="F:metal ion binding"/>
    <property type="evidence" value="ECO:0007669"/>
    <property type="project" value="UniProtKB-KW"/>
</dbReference>
<feature type="region of interest" description="Disordered" evidence="12">
    <location>
        <begin position="30"/>
        <end position="57"/>
    </location>
</feature>
<comment type="cofactor">
    <cofactor evidence="1">
        <name>Mn(2+)</name>
        <dbReference type="ChEBI" id="CHEBI:29035"/>
    </cofactor>
</comment>
<organism evidence="14 15">
    <name type="scientific">Ensete ventricosum</name>
    <name type="common">Abyssinian banana</name>
    <name type="synonym">Musa ensete</name>
    <dbReference type="NCBI Taxonomy" id="4639"/>
    <lineage>
        <taxon>Eukaryota</taxon>
        <taxon>Viridiplantae</taxon>
        <taxon>Streptophyta</taxon>
        <taxon>Embryophyta</taxon>
        <taxon>Tracheophyta</taxon>
        <taxon>Spermatophyta</taxon>
        <taxon>Magnoliopsida</taxon>
        <taxon>Liliopsida</taxon>
        <taxon>Zingiberales</taxon>
        <taxon>Musaceae</taxon>
        <taxon>Ensete</taxon>
    </lineage>
</organism>
<evidence type="ECO:0000256" key="6">
    <source>
        <dbReference type="ARBA" id="ARBA00022801"/>
    </source>
</evidence>
<comment type="cofactor">
    <cofactor evidence="2">
        <name>Mg(2+)</name>
        <dbReference type="ChEBI" id="CHEBI:18420"/>
    </cofactor>
</comment>
<comment type="caution">
    <text evidence="14">The sequence shown here is derived from an EMBL/GenBank/DDBJ whole genome shotgun (WGS) entry which is preliminary data.</text>
</comment>
<keyword evidence="8" id="KW-0904">Protein phosphatase</keyword>
<dbReference type="GO" id="GO:0004722">
    <property type="term" value="F:protein serine/threonine phosphatase activity"/>
    <property type="evidence" value="ECO:0007669"/>
    <property type="project" value="UniProtKB-EC"/>
</dbReference>
<dbReference type="AlphaFoldDB" id="A0A426XFS6"/>
<accession>A0A426XFS6</accession>
<proteinExistence type="inferred from homology"/>
<dbReference type="PROSITE" id="PS01032">
    <property type="entry name" value="PPM_1"/>
    <property type="match status" value="1"/>
</dbReference>
<dbReference type="InterPro" id="IPR036457">
    <property type="entry name" value="PPM-type-like_dom_sf"/>
</dbReference>
<dbReference type="InterPro" id="IPR000222">
    <property type="entry name" value="PP2C_BS"/>
</dbReference>
<comment type="catalytic activity">
    <reaction evidence="10">
        <text>O-phospho-L-seryl-[protein] + H2O = L-seryl-[protein] + phosphate</text>
        <dbReference type="Rhea" id="RHEA:20629"/>
        <dbReference type="Rhea" id="RHEA-COMP:9863"/>
        <dbReference type="Rhea" id="RHEA-COMP:11604"/>
        <dbReference type="ChEBI" id="CHEBI:15377"/>
        <dbReference type="ChEBI" id="CHEBI:29999"/>
        <dbReference type="ChEBI" id="CHEBI:43474"/>
        <dbReference type="ChEBI" id="CHEBI:83421"/>
        <dbReference type="EC" id="3.1.3.16"/>
    </reaction>
</comment>
<evidence type="ECO:0000256" key="3">
    <source>
        <dbReference type="ARBA" id="ARBA00006702"/>
    </source>
</evidence>
<reference evidence="14 15" key="1">
    <citation type="journal article" date="2014" name="Agronomy (Basel)">
        <title>A Draft Genome Sequence for Ensete ventricosum, the Drought-Tolerant Tree Against Hunger.</title>
        <authorList>
            <person name="Harrison J."/>
            <person name="Moore K.A."/>
            <person name="Paszkiewicz K."/>
            <person name="Jones T."/>
            <person name="Grant M."/>
            <person name="Ambacheew D."/>
            <person name="Muzemil S."/>
            <person name="Studholme D.J."/>
        </authorList>
    </citation>
    <scope>NUCLEOTIDE SEQUENCE [LARGE SCALE GENOMIC DNA]</scope>
</reference>
<evidence type="ECO:0000256" key="8">
    <source>
        <dbReference type="ARBA" id="ARBA00022912"/>
    </source>
</evidence>
<comment type="catalytic activity">
    <reaction evidence="11">
        <text>O-phospho-L-threonyl-[protein] + H2O = L-threonyl-[protein] + phosphate</text>
        <dbReference type="Rhea" id="RHEA:47004"/>
        <dbReference type="Rhea" id="RHEA-COMP:11060"/>
        <dbReference type="Rhea" id="RHEA-COMP:11605"/>
        <dbReference type="ChEBI" id="CHEBI:15377"/>
        <dbReference type="ChEBI" id="CHEBI:30013"/>
        <dbReference type="ChEBI" id="CHEBI:43474"/>
        <dbReference type="ChEBI" id="CHEBI:61977"/>
        <dbReference type="EC" id="3.1.3.16"/>
    </reaction>
</comment>
<evidence type="ECO:0000313" key="14">
    <source>
        <dbReference type="EMBL" id="RRT38328.1"/>
    </source>
</evidence>
<name>A0A426XFS6_ENSVE</name>
<evidence type="ECO:0000313" key="15">
    <source>
        <dbReference type="Proteomes" id="UP000287651"/>
    </source>
</evidence>
<dbReference type="InterPro" id="IPR001932">
    <property type="entry name" value="PPM-type_phosphatase-like_dom"/>
</dbReference>